<reference evidence="2 3" key="1">
    <citation type="journal article" date="2020" name="BMC Genomics">
        <title>Correction to: Identification and distribution of gene clusters required for synthesis of sphingolipid metabolism inhibitors in diverse species of the filamentous fungus Fusarium.</title>
        <authorList>
            <person name="Kim H.S."/>
            <person name="Lohmar J.M."/>
            <person name="Busman M."/>
            <person name="Brown D.W."/>
            <person name="Naumann T.A."/>
            <person name="Divon H.H."/>
            <person name="Lysoe E."/>
            <person name="Uhlig S."/>
            <person name="Proctor R.H."/>
        </authorList>
    </citation>
    <scope>NUCLEOTIDE SEQUENCE [LARGE SCALE GENOMIC DNA]</scope>
    <source>
        <strain evidence="2 3">NRRL 25214</strain>
    </source>
</reference>
<dbReference type="EMBL" id="JABEVY010000062">
    <property type="protein sequence ID" value="KAF5251984.1"/>
    <property type="molecule type" value="Genomic_DNA"/>
</dbReference>
<dbReference type="SUPFAM" id="SSF55729">
    <property type="entry name" value="Acyl-CoA N-acyltransferases (Nat)"/>
    <property type="match status" value="1"/>
</dbReference>
<keyword evidence="3" id="KW-1185">Reference proteome</keyword>
<evidence type="ECO:0000259" key="1">
    <source>
        <dbReference type="PROSITE" id="PS51186"/>
    </source>
</evidence>
<name>A0A8H4ZSK7_9HYPO</name>
<dbReference type="Gene3D" id="3.40.630.30">
    <property type="match status" value="1"/>
</dbReference>
<dbReference type="InterPro" id="IPR000182">
    <property type="entry name" value="GNAT_dom"/>
</dbReference>
<dbReference type="CDD" id="cd04301">
    <property type="entry name" value="NAT_SF"/>
    <property type="match status" value="1"/>
</dbReference>
<proteinExistence type="predicted"/>
<comment type="caution">
    <text evidence="2">The sequence shown here is derived from an EMBL/GenBank/DDBJ whole genome shotgun (WGS) entry which is preliminary data.</text>
</comment>
<gene>
    <name evidence="2" type="ORF">FANTH_2938</name>
</gene>
<accession>A0A8H4ZSK7</accession>
<organism evidence="2 3">
    <name type="scientific">Fusarium anthophilum</name>
    <dbReference type="NCBI Taxonomy" id="48485"/>
    <lineage>
        <taxon>Eukaryota</taxon>
        <taxon>Fungi</taxon>
        <taxon>Dikarya</taxon>
        <taxon>Ascomycota</taxon>
        <taxon>Pezizomycotina</taxon>
        <taxon>Sordariomycetes</taxon>
        <taxon>Hypocreomycetidae</taxon>
        <taxon>Hypocreales</taxon>
        <taxon>Nectriaceae</taxon>
        <taxon>Fusarium</taxon>
        <taxon>Fusarium fujikuroi species complex</taxon>
    </lineage>
</organism>
<evidence type="ECO:0000313" key="2">
    <source>
        <dbReference type="EMBL" id="KAF5251984.1"/>
    </source>
</evidence>
<dbReference type="Proteomes" id="UP000573603">
    <property type="component" value="Unassembled WGS sequence"/>
</dbReference>
<dbReference type="GO" id="GO:0016747">
    <property type="term" value="F:acyltransferase activity, transferring groups other than amino-acyl groups"/>
    <property type="evidence" value="ECO:0007669"/>
    <property type="project" value="InterPro"/>
</dbReference>
<feature type="domain" description="N-acetyltransferase" evidence="1">
    <location>
        <begin position="60"/>
        <end position="221"/>
    </location>
</feature>
<evidence type="ECO:0000313" key="3">
    <source>
        <dbReference type="Proteomes" id="UP000573603"/>
    </source>
</evidence>
<dbReference type="PROSITE" id="PS51186">
    <property type="entry name" value="GNAT"/>
    <property type="match status" value="1"/>
</dbReference>
<dbReference type="AlphaFoldDB" id="A0A8H4ZSK7"/>
<dbReference type="Pfam" id="PF00583">
    <property type="entry name" value="Acetyltransf_1"/>
    <property type="match status" value="1"/>
</dbReference>
<protein>
    <recommendedName>
        <fullName evidence="1">N-acetyltransferase domain-containing protein</fullName>
    </recommendedName>
</protein>
<sequence length="229" mass="25331">MLQIRDAASASEDAAFITAGFDSSLPFLSETGNTGQWGTVPFSKRDGFLEGTRDDITQSETFRVSSQGQRRRVFIAEIEETHSSNNLADLHRRKDDHTGKIFVSVGAAMILDDEFASHIRSVTVLEPHIAAAEKRGGFVFLDFLIADHRVPSAQRKGAGLALLEHVKAYACQHGKLAIFLDCWTGGTDKLVRYYESAGFSPVADFEYHKRNGDVWPGRLFRLDLAPTLA</sequence>
<dbReference type="InterPro" id="IPR016181">
    <property type="entry name" value="Acyl_CoA_acyltransferase"/>
</dbReference>